<dbReference type="PROSITE" id="PS50089">
    <property type="entry name" value="ZF_RING_2"/>
    <property type="match status" value="1"/>
</dbReference>
<dbReference type="Gene3D" id="3.30.40.10">
    <property type="entry name" value="Zinc/RING finger domain, C3HC4 (zinc finger)"/>
    <property type="match status" value="1"/>
</dbReference>
<dbReference type="SUPFAM" id="SSF57850">
    <property type="entry name" value="RING/U-box"/>
    <property type="match status" value="1"/>
</dbReference>
<dbReference type="GO" id="GO:0008270">
    <property type="term" value="F:zinc ion binding"/>
    <property type="evidence" value="ECO:0007669"/>
    <property type="project" value="UniProtKB-KW"/>
</dbReference>
<evidence type="ECO:0000313" key="7">
    <source>
        <dbReference type="Proteomes" id="UP000579685"/>
    </source>
</evidence>
<evidence type="ECO:0000256" key="1">
    <source>
        <dbReference type="ARBA" id="ARBA00022723"/>
    </source>
</evidence>
<dbReference type="SMART" id="SM00184">
    <property type="entry name" value="RING"/>
    <property type="match status" value="1"/>
</dbReference>
<keyword evidence="7" id="KW-1185">Reference proteome</keyword>
<dbReference type="InterPro" id="IPR013083">
    <property type="entry name" value="Znf_RING/FYVE/PHD"/>
</dbReference>
<comment type="caution">
    <text evidence="6">The sequence shown here is derived from an EMBL/GenBank/DDBJ whole genome shotgun (WGS) entry which is preliminary data.</text>
</comment>
<dbReference type="GO" id="GO:0016874">
    <property type="term" value="F:ligase activity"/>
    <property type="evidence" value="ECO:0007669"/>
    <property type="project" value="UniProtKB-KW"/>
</dbReference>
<keyword evidence="6" id="KW-0436">Ligase</keyword>
<sequence>QPFYSLQEIRDFFTRSLDQQSLLLWLHRCWFAGANVHTLLDSSEARQLGSLSRDAAVDRRIWRRAGTHSLWRRLAWSVREAYATRGLPVHRARWNSKVEGVEYLIELTMADILFGHARNSCYLDDPDAAYCTWHIWEALTRSASPPFAEALASVTWHRELKVLKVQNFIWDCTAKPSAPPQDGLSFVETQPGEHAASAGDPCTICHEELGRKSCELECGHEFHRECIRRWLQERSSTCPVCHDYAVLPADVPERPARNNSKRYRAKPWKRSVF</sequence>
<evidence type="ECO:0000256" key="2">
    <source>
        <dbReference type="ARBA" id="ARBA00022771"/>
    </source>
</evidence>
<keyword evidence="1" id="KW-0479">Metal-binding</keyword>
<dbReference type="EMBL" id="VXBQ01011258">
    <property type="protein sequence ID" value="NXO69829.1"/>
    <property type="molecule type" value="Genomic_DNA"/>
</dbReference>
<feature type="non-terminal residue" evidence="6">
    <location>
        <position position="1"/>
    </location>
</feature>
<evidence type="ECO:0000256" key="4">
    <source>
        <dbReference type="PROSITE-ProRule" id="PRU00175"/>
    </source>
</evidence>
<feature type="domain" description="RING-type" evidence="5">
    <location>
        <begin position="202"/>
        <end position="242"/>
    </location>
</feature>
<dbReference type="Proteomes" id="UP000579685">
    <property type="component" value="Unassembled WGS sequence"/>
</dbReference>
<reference evidence="6 7" key="1">
    <citation type="submission" date="2019-09" db="EMBL/GenBank/DDBJ databases">
        <title>Bird 10,000 Genomes (B10K) Project - Family phase.</title>
        <authorList>
            <person name="Zhang G."/>
        </authorList>
    </citation>
    <scope>NUCLEOTIDE SEQUENCE [LARGE SCALE GENOMIC DNA]</scope>
    <source>
        <strain evidence="6">B10K-DU-002-32</strain>
        <tissue evidence="6">Muscle</tissue>
    </source>
</reference>
<proteinExistence type="predicted"/>
<keyword evidence="2 4" id="KW-0863">Zinc-finger</keyword>
<feature type="non-terminal residue" evidence="6">
    <location>
        <position position="273"/>
    </location>
</feature>
<dbReference type="PANTHER" id="PTHR17550:SF4">
    <property type="entry name" value="E3 UBIQUITIN-PROTEIN LIGASE TTC3"/>
    <property type="match status" value="1"/>
</dbReference>
<evidence type="ECO:0000313" key="6">
    <source>
        <dbReference type="EMBL" id="NXO69829.1"/>
    </source>
</evidence>
<evidence type="ECO:0000256" key="3">
    <source>
        <dbReference type="ARBA" id="ARBA00022833"/>
    </source>
</evidence>
<evidence type="ECO:0000259" key="5">
    <source>
        <dbReference type="PROSITE" id="PS50089"/>
    </source>
</evidence>
<gene>
    <name evidence="6" type="primary">Dzip3_0</name>
    <name evidence="6" type="ORF">PHANIT_R15168</name>
</gene>
<dbReference type="InterPro" id="IPR001841">
    <property type="entry name" value="Znf_RING"/>
</dbReference>
<organism evidence="6 7">
    <name type="scientific">Phainopepla nitens</name>
    <name type="common">Phainopepla</name>
    <dbReference type="NCBI Taxonomy" id="161653"/>
    <lineage>
        <taxon>Eukaryota</taxon>
        <taxon>Metazoa</taxon>
        <taxon>Chordata</taxon>
        <taxon>Craniata</taxon>
        <taxon>Vertebrata</taxon>
        <taxon>Euteleostomi</taxon>
        <taxon>Archelosauria</taxon>
        <taxon>Archosauria</taxon>
        <taxon>Dinosauria</taxon>
        <taxon>Saurischia</taxon>
        <taxon>Theropoda</taxon>
        <taxon>Coelurosauria</taxon>
        <taxon>Aves</taxon>
        <taxon>Neognathae</taxon>
        <taxon>Neoaves</taxon>
        <taxon>Telluraves</taxon>
        <taxon>Australaves</taxon>
        <taxon>Passeriformes</taxon>
        <taxon>Bombycillidae</taxon>
        <taxon>Phainopepla</taxon>
    </lineage>
</organism>
<keyword evidence="3" id="KW-0862">Zinc</keyword>
<accession>A0A7L1UB99</accession>
<dbReference type="Pfam" id="PF13639">
    <property type="entry name" value="zf-RING_2"/>
    <property type="match status" value="1"/>
</dbReference>
<dbReference type="AlphaFoldDB" id="A0A7L1UB99"/>
<protein>
    <submittedName>
        <fullName evidence="6">DZIP3 ligase</fullName>
    </submittedName>
</protein>
<name>A0A7L1UB99_PHANI</name>
<dbReference type="PANTHER" id="PTHR17550">
    <property type="entry name" value="E3 UBIQUITIN-PROTEIN LIGASE TTC3"/>
    <property type="match status" value="1"/>
</dbReference>